<gene>
    <name evidence="1" type="ORF">FHS28_000568</name>
</gene>
<dbReference type="InterPro" id="IPR010667">
    <property type="entry name" value="Phage_T4_Gp19"/>
</dbReference>
<dbReference type="Proteomes" id="UP000574369">
    <property type="component" value="Unassembled WGS sequence"/>
</dbReference>
<dbReference type="Pfam" id="PF06841">
    <property type="entry name" value="Phage_T4_gp19"/>
    <property type="match status" value="1"/>
</dbReference>
<protein>
    <submittedName>
        <fullName evidence="1">Phage tail-like protein</fullName>
    </submittedName>
</protein>
<evidence type="ECO:0000313" key="1">
    <source>
        <dbReference type="EMBL" id="MBB3193203.1"/>
    </source>
</evidence>
<proteinExistence type="predicted"/>
<evidence type="ECO:0000313" key="2">
    <source>
        <dbReference type="Proteomes" id="UP000574369"/>
    </source>
</evidence>
<accession>A0ABR6GM67</accession>
<name>A0ABR6GM67_9BURK</name>
<comment type="caution">
    <text evidence="1">The sequence shown here is derived from an EMBL/GenBank/DDBJ whole genome shotgun (WGS) entry which is preliminary data.</text>
</comment>
<keyword evidence="2" id="KW-1185">Reference proteome</keyword>
<organism evidence="1 2">
    <name type="scientific">Roseateles terrae</name>
    <dbReference type="NCBI Taxonomy" id="431060"/>
    <lineage>
        <taxon>Bacteria</taxon>
        <taxon>Pseudomonadati</taxon>
        <taxon>Pseudomonadota</taxon>
        <taxon>Betaproteobacteria</taxon>
        <taxon>Burkholderiales</taxon>
        <taxon>Sphaerotilaceae</taxon>
        <taxon>Roseateles</taxon>
    </lineage>
</organism>
<dbReference type="RefSeq" id="WP_088449176.1">
    <property type="nucleotide sequence ID" value="NZ_JACHXO010000001.1"/>
</dbReference>
<sequence length="174" mass="19249">MAAPTSTAGQGAAPQPFGPLSTPRAFHFAVGFARMQVGHVEAAFQEASGLSADMETDTLVEGGRNDSVLTLPKAVKHPRLVLKRGIADLDSLWAQWCKDTLEKGLARRLEPRTVHVGLLSHEGRILQHWMMTRAYPVKWEVEAFNSQRNELAMERIELAYETSRRMSPAVRSAA</sequence>
<reference evidence="1 2" key="1">
    <citation type="submission" date="2020-08" db="EMBL/GenBank/DDBJ databases">
        <title>Genomic Encyclopedia of Type Strains, Phase III (KMG-III): the genomes of soil and plant-associated and newly described type strains.</title>
        <authorList>
            <person name="Whitman W."/>
        </authorList>
    </citation>
    <scope>NUCLEOTIDE SEQUENCE [LARGE SCALE GENOMIC DNA]</scope>
    <source>
        <strain evidence="1 2">CECT 7247</strain>
    </source>
</reference>
<dbReference type="InterPro" id="IPR011747">
    <property type="entry name" value="CHP02241"/>
</dbReference>
<dbReference type="NCBIfam" id="TIGR02241">
    <property type="entry name" value="conserved hypothetical phage tail region protein"/>
    <property type="match status" value="1"/>
</dbReference>
<dbReference type="EMBL" id="JACHXO010000001">
    <property type="protein sequence ID" value="MBB3193203.1"/>
    <property type="molecule type" value="Genomic_DNA"/>
</dbReference>
<dbReference type="PANTHER" id="PTHR38009">
    <property type="entry name" value="CONSERVED HYPOTHETICAL PHAGE TAIL PROTEIN"/>
    <property type="match status" value="1"/>
</dbReference>
<dbReference type="PANTHER" id="PTHR38009:SF1">
    <property type="entry name" value="CONSERVED HYPOTHETICAL PHAGE TAIL PROTEIN"/>
    <property type="match status" value="1"/>
</dbReference>